<comment type="cofactor">
    <cofactor evidence="1">
        <name>FAD</name>
        <dbReference type="ChEBI" id="CHEBI:57692"/>
    </cofactor>
</comment>
<evidence type="ECO:0000256" key="4">
    <source>
        <dbReference type="ARBA" id="ARBA00023002"/>
    </source>
</evidence>
<proteinExistence type="predicted"/>
<evidence type="ECO:0000313" key="6">
    <source>
        <dbReference type="EMBL" id="BBD09597.1"/>
    </source>
</evidence>
<dbReference type="AlphaFoldDB" id="A0A2Z6B251"/>
<organism evidence="6 7">
    <name type="scientific">Desulfovibrio ferrophilus</name>
    <dbReference type="NCBI Taxonomy" id="241368"/>
    <lineage>
        <taxon>Bacteria</taxon>
        <taxon>Pseudomonadati</taxon>
        <taxon>Thermodesulfobacteriota</taxon>
        <taxon>Desulfovibrionia</taxon>
        <taxon>Desulfovibrionales</taxon>
        <taxon>Desulfovibrionaceae</taxon>
        <taxon>Desulfovibrio</taxon>
    </lineage>
</organism>
<accession>A0A2Z6B251</accession>
<dbReference type="Proteomes" id="UP000269883">
    <property type="component" value="Chromosome"/>
</dbReference>
<dbReference type="InterPro" id="IPR016167">
    <property type="entry name" value="FAD-bd_PCMH_sub1"/>
</dbReference>
<evidence type="ECO:0000256" key="3">
    <source>
        <dbReference type="ARBA" id="ARBA00022827"/>
    </source>
</evidence>
<dbReference type="Gene3D" id="3.30.70.2190">
    <property type="match status" value="1"/>
</dbReference>
<dbReference type="InterPro" id="IPR004113">
    <property type="entry name" value="FAD-bd_oxidored_4_C"/>
</dbReference>
<sequence>MSDLPKYTALTPDIIERIRQAVGPDAVDLSPEALDEAARDASTEVHAPVAIVRVTTVDQIQALLKLANELNFPVTPRGAGTGLAGGALAVDGGVVLALAGMNRILSVDEKNLIAVVESGVIVADLQAAARAKGLSYPPDPASLDTATIGGTAATNAGGPACVKYGVTKHYVLGLEAVLPTGELVGAGTATRKGVVGYDLAQLLVGSEGTLGVITKLILKLIPLPEETCSQVAVFADLETAMGAVSAIMAGGVTPSAVEFLDSRCLHLVGDLLPFGDLPPAGALLLVETDGAKGAARAEMERVGAICSEQGALHLLPAGDEAQRQELWGVRRQVSLRIHDSAPIYVPEDVVLPLASIAEFVGRLPELAECHGLTIYAFGHSGDGNIHINVTAGEGQEASVEACVLELLKLVLTMGGTMSGEHGIGVAKKRFLPLELSAPSMRVQRDLKRVFDPKGILNPGKLFS</sequence>
<keyword evidence="7" id="KW-1185">Reference proteome</keyword>
<reference evidence="6 7" key="1">
    <citation type="journal article" date="2018" name="Sci. Adv.">
        <title>Multi-heme cytochromes provide a pathway for survival in energy-limited environments.</title>
        <authorList>
            <person name="Deng X."/>
            <person name="Dohmae N."/>
            <person name="Nealson K.H."/>
            <person name="Hashimoto K."/>
            <person name="Okamoto A."/>
        </authorList>
    </citation>
    <scope>NUCLEOTIDE SEQUENCE [LARGE SCALE GENOMIC DNA]</scope>
    <source>
        <strain evidence="6 7">IS5</strain>
    </source>
</reference>
<dbReference type="SUPFAM" id="SSF56176">
    <property type="entry name" value="FAD-binding/transporter-associated domain-like"/>
    <property type="match status" value="1"/>
</dbReference>
<dbReference type="InterPro" id="IPR016171">
    <property type="entry name" value="Vanillyl_alc_oxidase_C-sub2"/>
</dbReference>
<dbReference type="Pfam" id="PF02913">
    <property type="entry name" value="FAD-oxidase_C"/>
    <property type="match status" value="1"/>
</dbReference>
<dbReference type="InterPro" id="IPR016166">
    <property type="entry name" value="FAD-bd_PCMH"/>
</dbReference>
<dbReference type="SUPFAM" id="SSF55103">
    <property type="entry name" value="FAD-linked oxidases, C-terminal domain"/>
    <property type="match status" value="1"/>
</dbReference>
<dbReference type="InterPro" id="IPR006094">
    <property type="entry name" value="Oxid_FAD_bind_N"/>
</dbReference>
<keyword evidence="3" id="KW-0274">FAD</keyword>
<evidence type="ECO:0000313" key="7">
    <source>
        <dbReference type="Proteomes" id="UP000269883"/>
    </source>
</evidence>
<dbReference type="GO" id="GO:0016491">
    <property type="term" value="F:oxidoreductase activity"/>
    <property type="evidence" value="ECO:0007669"/>
    <property type="project" value="UniProtKB-KW"/>
</dbReference>
<dbReference type="Gene3D" id="1.10.45.10">
    <property type="entry name" value="Vanillyl-alcohol Oxidase, Chain A, domain 4"/>
    <property type="match status" value="1"/>
</dbReference>
<dbReference type="RefSeq" id="WP_232034796.1">
    <property type="nucleotide sequence ID" value="NZ_AP017378.1"/>
</dbReference>
<dbReference type="PANTHER" id="PTHR42934:SF1">
    <property type="entry name" value="GLYCOLATE OXIDASE SUBUNIT GLCD"/>
    <property type="match status" value="1"/>
</dbReference>
<evidence type="ECO:0000259" key="5">
    <source>
        <dbReference type="PROSITE" id="PS51387"/>
    </source>
</evidence>
<dbReference type="GO" id="GO:0071949">
    <property type="term" value="F:FAD binding"/>
    <property type="evidence" value="ECO:0007669"/>
    <property type="project" value="InterPro"/>
</dbReference>
<dbReference type="InterPro" id="IPR016164">
    <property type="entry name" value="FAD-linked_Oxase-like_C"/>
</dbReference>
<keyword evidence="2" id="KW-0285">Flavoprotein</keyword>
<dbReference type="PROSITE" id="PS51387">
    <property type="entry name" value="FAD_PCMH"/>
    <property type="match status" value="1"/>
</dbReference>
<dbReference type="KEGG" id="dfl:DFE_2871"/>
<dbReference type="Gene3D" id="3.30.70.2740">
    <property type="match status" value="1"/>
</dbReference>
<dbReference type="PANTHER" id="PTHR42934">
    <property type="entry name" value="GLYCOLATE OXIDASE SUBUNIT GLCD"/>
    <property type="match status" value="1"/>
</dbReference>
<dbReference type="Gene3D" id="3.30.465.10">
    <property type="match status" value="1"/>
</dbReference>
<dbReference type="FunFam" id="1.10.45.10:FF:000001">
    <property type="entry name" value="D-lactate dehydrogenase mitochondrial"/>
    <property type="match status" value="1"/>
</dbReference>
<dbReference type="InterPro" id="IPR016169">
    <property type="entry name" value="FAD-bd_PCMH_sub2"/>
</dbReference>
<name>A0A2Z6B251_9BACT</name>
<dbReference type="Pfam" id="PF01565">
    <property type="entry name" value="FAD_binding_4"/>
    <property type="match status" value="1"/>
</dbReference>
<dbReference type="InterPro" id="IPR036318">
    <property type="entry name" value="FAD-bd_PCMH-like_sf"/>
</dbReference>
<dbReference type="EMBL" id="AP017378">
    <property type="protein sequence ID" value="BBD09597.1"/>
    <property type="molecule type" value="Genomic_DNA"/>
</dbReference>
<dbReference type="Gene3D" id="3.30.43.10">
    <property type="entry name" value="Uridine Diphospho-n-acetylenolpyruvylglucosamine Reductase, domain 2"/>
    <property type="match status" value="1"/>
</dbReference>
<gene>
    <name evidence="6" type="ORF">DFE_2871</name>
</gene>
<keyword evidence="4" id="KW-0560">Oxidoreductase</keyword>
<protein>
    <submittedName>
        <fullName evidence="6">FAD linked oxidase domain protein</fullName>
    </submittedName>
</protein>
<dbReference type="InterPro" id="IPR051914">
    <property type="entry name" value="FAD-linked_OxidoTrans_Type4"/>
</dbReference>
<evidence type="ECO:0000256" key="2">
    <source>
        <dbReference type="ARBA" id="ARBA00022630"/>
    </source>
</evidence>
<evidence type="ECO:0000256" key="1">
    <source>
        <dbReference type="ARBA" id="ARBA00001974"/>
    </source>
</evidence>
<feature type="domain" description="FAD-binding PCMH-type" evidence="5">
    <location>
        <begin position="44"/>
        <end position="223"/>
    </location>
</feature>